<comment type="caution">
    <text evidence="2">The sequence shown here is derived from an EMBL/GenBank/DDBJ whole genome shotgun (WGS) entry which is preliminary data.</text>
</comment>
<gene>
    <name evidence="2" type="ORF">GCM10023322_68420</name>
</gene>
<keyword evidence="3" id="KW-1185">Reference proteome</keyword>
<dbReference type="InterPro" id="IPR011050">
    <property type="entry name" value="Pectin_lyase_fold/virulence"/>
</dbReference>
<feature type="compositionally biased region" description="Basic and acidic residues" evidence="1">
    <location>
        <begin position="146"/>
        <end position="157"/>
    </location>
</feature>
<organism evidence="2 3">
    <name type="scientific">Rugosimonospora acidiphila</name>
    <dbReference type="NCBI Taxonomy" id="556531"/>
    <lineage>
        <taxon>Bacteria</taxon>
        <taxon>Bacillati</taxon>
        <taxon>Actinomycetota</taxon>
        <taxon>Actinomycetes</taxon>
        <taxon>Micromonosporales</taxon>
        <taxon>Micromonosporaceae</taxon>
        <taxon>Rugosimonospora</taxon>
    </lineage>
</organism>
<evidence type="ECO:0000313" key="3">
    <source>
        <dbReference type="Proteomes" id="UP001501570"/>
    </source>
</evidence>
<protein>
    <recommendedName>
        <fullName evidence="4">Right handed beta helix region</fullName>
    </recommendedName>
</protein>
<evidence type="ECO:0000313" key="2">
    <source>
        <dbReference type="EMBL" id="GAA5197359.1"/>
    </source>
</evidence>
<evidence type="ECO:0008006" key="4">
    <source>
        <dbReference type="Google" id="ProtNLM"/>
    </source>
</evidence>
<sequence>MATDAPDLSITGNTLVTNCSAGIEVAGASSGSIENNIVETSKGTPGTQGACVDPGSAAAISVSAGSVANTAADYNLIDPASTGPLYVWGGVGYADLASFTTATAQGVHDVAADPQLEPEMGASFAWYPLKATSPAIDSADASAELPSDHVHEPRTDDPAVANTGTGAGYYDRGASEVEGPTSEHGSLLQRDPSGTPLEAVVSESETPTWTTNGPIGIFAYQFNDEPYPLITTQTTIQHTFRTGGKHCVTVYDSDSDFHNLPAGSRPTCAVMGAAYDPVTPTRLMDTRSGLGTGDVAPVAPYGEVVLPLASIGATPAKDITSVVLNVTVTQPKSGGFLTVYPDQVGAVRPGVSDIDFAPGQTASVLVTVPVGDGAIRFYNGSSGTVHVLADLQGFYGAPGDEVASQTPVRVLDTRNGTGAPAHPLAAGGDLTLNLTGKVPSGTTAVVLNVGATQPTASGWLALYPHGQPLPGVSDLDFVANLTVANLVIVPVSGGQVSIHDGGNSGTVQVFADLEGYFGPQGTTGATLTFVPSGPTRLMDTRTGDGNWGVAGPVPAGGYVEVYASSNDYYCEGPCSRPAALVFNLTATAPTTSGFLTVYDADAATRPAASTLDFAANQTVSNAVMATGNGAVKAYNSGPGTVHVIADEEGYFLGPAQ</sequence>
<dbReference type="InterPro" id="IPR035986">
    <property type="entry name" value="PKD_dom_sf"/>
</dbReference>
<dbReference type="EMBL" id="BAABJQ010000029">
    <property type="protein sequence ID" value="GAA5197359.1"/>
    <property type="molecule type" value="Genomic_DNA"/>
</dbReference>
<reference evidence="3" key="1">
    <citation type="journal article" date="2019" name="Int. J. Syst. Evol. Microbiol.">
        <title>The Global Catalogue of Microorganisms (GCM) 10K type strain sequencing project: providing services to taxonomists for standard genome sequencing and annotation.</title>
        <authorList>
            <consortium name="The Broad Institute Genomics Platform"/>
            <consortium name="The Broad Institute Genome Sequencing Center for Infectious Disease"/>
            <person name="Wu L."/>
            <person name="Ma J."/>
        </authorList>
    </citation>
    <scope>NUCLEOTIDE SEQUENCE [LARGE SCALE GENOMIC DNA]</scope>
    <source>
        <strain evidence="3">JCM 18304</strain>
    </source>
</reference>
<dbReference type="SUPFAM" id="SSF51126">
    <property type="entry name" value="Pectin lyase-like"/>
    <property type="match status" value="1"/>
</dbReference>
<accession>A0ABP9SJ46</accession>
<evidence type="ECO:0000256" key="1">
    <source>
        <dbReference type="SAM" id="MobiDB-lite"/>
    </source>
</evidence>
<dbReference type="SUPFAM" id="SSF49299">
    <property type="entry name" value="PKD domain"/>
    <property type="match status" value="1"/>
</dbReference>
<proteinExistence type="predicted"/>
<dbReference type="Proteomes" id="UP001501570">
    <property type="component" value="Unassembled WGS sequence"/>
</dbReference>
<feature type="region of interest" description="Disordered" evidence="1">
    <location>
        <begin position="139"/>
        <end position="197"/>
    </location>
</feature>
<name>A0ABP9SJ46_9ACTN</name>